<feature type="repeat" description="TPR" evidence="3">
    <location>
        <begin position="359"/>
        <end position="392"/>
    </location>
</feature>
<evidence type="ECO:0000256" key="3">
    <source>
        <dbReference type="PROSITE-ProRule" id="PRU00339"/>
    </source>
</evidence>
<comment type="caution">
    <text evidence="5">The sequence shown here is derived from an EMBL/GenBank/DDBJ whole genome shotgun (WGS) entry which is preliminary data.</text>
</comment>
<feature type="signal peptide" evidence="4">
    <location>
        <begin position="1"/>
        <end position="25"/>
    </location>
</feature>
<reference evidence="5 6" key="1">
    <citation type="submission" date="2019-06" db="EMBL/GenBank/DDBJ databases">
        <title>Genome of new Rhodobacteraceae sp. SM1903.</title>
        <authorList>
            <person name="Ren X."/>
        </authorList>
    </citation>
    <scope>NUCLEOTIDE SEQUENCE [LARGE SCALE GENOMIC DNA]</scope>
    <source>
        <strain evidence="5 6">SM1903</strain>
    </source>
</reference>
<evidence type="ECO:0000313" key="5">
    <source>
        <dbReference type="EMBL" id="TNY31631.1"/>
    </source>
</evidence>
<gene>
    <name evidence="5" type="ORF">FHY64_16635</name>
</gene>
<keyword evidence="4" id="KW-0732">Signal</keyword>
<dbReference type="Pfam" id="PF13432">
    <property type="entry name" value="TPR_16"/>
    <property type="match status" value="1"/>
</dbReference>
<dbReference type="EMBL" id="VFFF01000002">
    <property type="protein sequence ID" value="TNY31631.1"/>
    <property type="molecule type" value="Genomic_DNA"/>
</dbReference>
<dbReference type="Gene3D" id="1.25.40.10">
    <property type="entry name" value="Tetratricopeptide repeat domain"/>
    <property type="match status" value="2"/>
</dbReference>
<evidence type="ECO:0000256" key="4">
    <source>
        <dbReference type="SAM" id="SignalP"/>
    </source>
</evidence>
<feature type="repeat" description="TPR" evidence="3">
    <location>
        <begin position="466"/>
        <end position="499"/>
    </location>
</feature>
<keyword evidence="1" id="KW-0677">Repeat</keyword>
<feature type="repeat" description="TPR" evidence="3">
    <location>
        <begin position="397"/>
        <end position="430"/>
    </location>
</feature>
<dbReference type="Proteomes" id="UP000314011">
    <property type="component" value="Unassembled WGS sequence"/>
</dbReference>
<dbReference type="InterPro" id="IPR011990">
    <property type="entry name" value="TPR-like_helical_dom_sf"/>
</dbReference>
<dbReference type="PANTHER" id="PTHR44858">
    <property type="entry name" value="TETRATRICOPEPTIDE REPEAT PROTEIN 6"/>
    <property type="match status" value="1"/>
</dbReference>
<dbReference type="OrthoDB" id="9766710at2"/>
<evidence type="ECO:0000256" key="2">
    <source>
        <dbReference type="ARBA" id="ARBA00022803"/>
    </source>
</evidence>
<dbReference type="InterPro" id="IPR019734">
    <property type="entry name" value="TPR_rpt"/>
</dbReference>
<keyword evidence="6" id="KW-1185">Reference proteome</keyword>
<evidence type="ECO:0000256" key="1">
    <source>
        <dbReference type="ARBA" id="ARBA00022737"/>
    </source>
</evidence>
<evidence type="ECO:0000313" key="6">
    <source>
        <dbReference type="Proteomes" id="UP000314011"/>
    </source>
</evidence>
<dbReference type="SUPFAM" id="SSF48452">
    <property type="entry name" value="TPR-like"/>
    <property type="match status" value="2"/>
</dbReference>
<dbReference type="AlphaFoldDB" id="A0A5C5GAD8"/>
<dbReference type="SUPFAM" id="SSF81901">
    <property type="entry name" value="HCP-like"/>
    <property type="match status" value="1"/>
</dbReference>
<dbReference type="InterPro" id="IPR050498">
    <property type="entry name" value="Ycf3"/>
</dbReference>
<dbReference type="PANTHER" id="PTHR44858:SF1">
    <property type="entry name" value="UDP-N-ACETYLGLUCOSAMINE--PEPTIDE N-ACETYLGLUCOSAMINYLTRANSFERASE SPINDLY-RELATED"/>
    <property type="match status" value="1"/>
</dbReference>
<dbReference type="Pfam" id="PF13174">
    <property type="entry name" value="TPR_6"/>
    <property type="match status" value="1"/>
</dbReference>
<name>A0A5C5GAD8_9RHOB</name>
<dbReference type="Pfam" id="PF13424">
    <property type="entry name" value="TPR_12"/>
    <property type="match status" value="1"/>
</dbReference>
<proteinExistence type="predicted"/>
<protein>
    <submittedName>
        <fullName evidence="5">Tetratricopeptide repeat protein</fullName>
    </submittedName>
</protein>
<sequence length="567" mass="61489">MRKSSLWGTAMAVVLSLSTTYTATAEGNSGAYLAGQHAAHEGDFRSAARYFTTAHQHDRDNPYLIENAIAALAALGDFDQAAELSVTARDLGVSSQIANMVTLTAAAKAGNWDAIFTAIENGQSVGPLVDGLVQAWAFIGKGEAGNAADAFDAVAASPGLRYFGMYHKALGYAVTGDFESAEGVLSLSPEQGMQRTRRSTILRAEVLSHLGRNGEAIQLIDASFGASIDPGLTLLRDALEKGDAVPLSIAADPKEGFAEVFFSVASAVDGEVADSYTLLYTRVAQFMSPNHDEATLKSAELLERLDRFQLASEAYDSVPETSPAFLAAELGRASALREAGDQEEAVVVLQALVEEHNTAMVQASLGDVLRQLGRYDESNEAYTQALALSDENSPSRWFVHYTRGITYERLGQWEQAEADFRTALELEPGQPQVLNYLGYSLVENDSNLDEALDMIRTAAEARPENGSIADSLGWVLYRLGRYDEAVVELERAAELDPMHAVIIDHLGDAYWAVGRKTEAHFMWRRAFSFKPEDDVAARIQDKLEHGLDVVLEREGTTLIRVAHGDSQ</sequence>
<keyword evidence="2 3" id="KW-0802">TPR repeat</keyword>
<organism evidence="5 6">
    <name type="scientific">Pelagovum pacificum</name>
    <dbReference type="NCBI Taxonomy" id="2588711"/>
    <lineage>
        <taxon>Bacteria</taxon>
        <taxon>Pseudomonadati</taxon>
        <taxon>Pseudomonadota</taxon>
        <taxon>Alphaproteobacteria</taxon>
        <taxon>Rhodobacterales</taxon>
        <taxon>Paracoccaceae</taxon>
        <taxon>Pelagovum</taxon>
    </lineage>
</organism>
<dbReference type="SMART" id="SM00028">
    <property type="entry name" value="TPR"/>
    <property type="match status" value="6"/>
</dbReference>
<accession>A0A5C5GAD8</accession>
<feature type="chain" id="PRO_5022954865" evidence="4">
    <location>
        <begin position="26"/>
        <end position="567"/>
    </location>
</feature>
<dbReference type="RefSeq" id="WP_140196781.1">
    <property type="nucleotide sequence ID" value="NZ_CP065915.1"/>
</dbReference>
<dbReference type="PROSITE" id="PS50005">
    <property type="entry name" value="TPR"/>
    <property type="match status" value="3"/>
</dbReference>